<feature type="domain" description="NolW-like" evidence="14">
    <location>
        <begin position="191"/>
        <end position="265"/>
    </location>
</feature>
<evidence type="ECO:0000313" key="17">
    <source>
        <dbReference type="Proteomes" id="UP000626148"/>
    </source>
</evidence>
<keyword evidence="9" id="KW-0998">Cell outer membrane</keyword>
<sequence>MQPKAMTRWIAGLLMMLVMSMPAWSEEPTYQLNMQDAEIKEVIDLVAKVTGKTFIVDPRVRGRVTVLSDKELTADAIYEIFLATIEVYGFSAVETENAIKVIGQADIKSAGIPVDTEGAIQGEEIITRVFAIQNTSAMELVPILRPLVAKYGHLAGVSTANALIISDRAENIERVDEIIRLLDKAGSEEIEVVTLEHAWVGNIITLLERVAPTPVTSGNQGGQQRAGTRGVHLVGDERSNRIILKGEAEARAQIVALIKQLDVPTEENTSSKVIFLNNADAARMAELLKGMAGAVQQQQQQGQGQSAPPSGPVSILPDEDLNALVVRAEPSVMTEIESIIRQLDIRRKQVLIEAAIVEVNGNISDALGVQWATNPLEAENGVPFVSTNFSEAGASIADVAQAAAASNIGAIPNGTFVGLVDPISDTPNFAAIIQAIESQSNTNLLSTPSVMTLDNSEAFITVGSSVPFKTGGSGTDENPFVIERQDVGTTLTVIPHVQQDGSVRLEVDQVVESISGGNSFGAVDIITDKRQVKTEVLIGNGKTIVLGGLIDDTIIERESRVPVLGRIPILGNLFKSRSTERQKTNLMIILRPTIVQGAGDDLRQRRMQGIWDIRIQTLDGFDNSLKAPTVDDLFQGQLDGGPAEQPEQSEQ</sequence>
<evidence type="ECO:0000256" key="11">
    <source>
        <dbReference type="SAM" id="MobiDB-lite"/>
    </source>
</evidence>
<accession>A0A918KDY5</accession>
<evidence type="ECO:0000256" key="7">
    <source>
        <dbReference type="ARBA" id="ARBA00022927"/>
    </source>
</evidence>
<feature type="domain" description="NolW-like" evidence="14">
    <location>
        <begin position="127"/>
        <end position="187"/>
    </location>
</feature>
<dbReference type="GO" id="GO:0015627">
    <property type="term" value="C:type II protein secretion system complex"/>
    <property type="evidence" value="ECO:0007669"/>
    <property type="project" value="InterPro"/>
</dbReference>
<dbReference type="InterPro" id="IPR050810">
    <property type="entry name" value="Bact_Secretion_Sys_Channel"/>
</dbReference>
<feature type="domain" description="NolW-like" evidence="14">
    <location>
        <begin position="272"/>
        <end position="349"/>
    </location>
</feature>
<gene>
    <name evidence="16" type="primary">xcpQ</name>
    <name evidence="16" type="ORF">GCM10007392_29690</name>
</gene>
<evidence type="ECO:0000256" key="6">
    <source>
        <dbReference type="ARBA" id="ARBA00022729"/>
    </source>
</evidence>
<dbReference type="InterPro" id="IPR038591">
    <property type="entry name" value="NolW-like_sf"/>
</dbReference>
<evidence type="ECO:0000256" key="9">
    <source>
        <dbReference type="ARBA" id="ARBA00023237"/>
    </source>
</evidence>
<name>A0A918KDY5_9GAMM</name>
<evidence type="ECO:0000259" key="15">
    <source>
        <dbReference type="Pfam" id="PF21305"/>
    </source>
</evidence>
<feature type="region of interest" description="Disordered" evidence="11">
    <location>
        <begin position="293"/>
        <end position="314"/>
    </location>
</feature>
<evidence type="ECO:0000313" key="16">
    <source>
        <dbReference type="EMBL" id="GGX59767.1"/>
    </source>
</evidence>
<evidence type="ECO:0000256" key="10">
    <source>
        <dbReference type="RuleBase" id="RU004004"/>
    </source>
</evidence>
<evidence type="ECO:0000259" key="13">
    <source>
        <dbReference type="Pfam" id="PF00263"/>
    </source>
</evidence>
<dbReference type="Proteomes" id="UP000626148">
    <property type="component" value="Unassembled WGS sequence"/>
</dbReference>
<dbReference type="RefSeq" id="WP_189610050.1">
    <property type="nucleotide sequence ID" value="NZ_BMXR01000007.1"/>
</dbReference>
<dbReference type="PANTHER" id="PTHR30332:SF24">
    <property type="entry name" value="SECRETIN GSPD-RELATED"/>
    <property type="match status" value="1"/>
</dbReference>
<feature type="signal peptide" evidence="12">
    <location>
        <begin position="1"/>
        <end position="25"/>
    </location>
</feature>
<keyword evidence="7" id="KW-0653">Protein transport</keyword>
<comment type="caution">
    <text evidence="16">The sequence shown here is derived from an EMBL/GenBank/DDBJ whole genome shotgun (WGS) entry which is preliminary data.</text>
</comment>
<dbReference type="InterPro" id="IPR001775">
    <property type="entry name" value="GspD/PilQ"/>
</dbReference>
<organism evidence="16 17">
    <name type="scientific">Saccharospirillum salsuginis</name>
    <dbReference type="NCBI Taxonomy" id="418750"/>
    <lineage>
        <taxon>Bacteria</taxon>
        <taxon>Pseudomonadati</taxon>
        <taxon>Pseudomonadota</taxon>
        <taxon>Gammaproteobacteria</taxon>
        <taxon>Oceanospirillales</taxon>
        <taxon>Saccharospirillaceae</taxon>
        <taxon>Saccharospirillum</taxon>
    </lineage>
</organism>
<evidence type="ECO:0000256" key="12">
    <source>
        <dbReference type="SAM" id="SignalP"/>
    </source>
</evidence>
<feature type="region of interest" description="Disordered" evidence="11">
    <location>
        <begin position="632"/>
        <end position="651"/>
    </location>
</feature>
<feature type="chain" id="PRO_5037242169" evidence="12">
    <location>
        <begin position="26"/>
        <end position="651"/>
    </location>
</feature>
<dbReference type="InterPro" id="IPR013356">
    <property type="entry name" value="T2SS_GspD"/>
</dbReference>
<dbReference type="PROSITE" id="PS00875">
    <property type="entry name" value="T2SP_D"/>
    <property type="match status" value="1"/>
</dbReference>
<keyword evidence="4" id="KW-1134">Transmembrane beta strand</keyword>
<dbReference type="InterPro" id="IPR005644">
    <property type="entry name" value="NolW-like"/>
</dbReference>
<dbReference type="AlphaFoldDB" id="A0A918KDY5"/>
<evidence type="ECO:0000256" key="1">
    <source>
        <dbReference type="ARBA" id="ARBA00004442"/>
    </source>
</evidence>
<dbReference type="InterPro" id="IPR049371">
    <property type="entry name" value="GspD-like_N0"/>
</dbReference>
<comment type="subcellular location">
    <subcellularLocation>
        <location evidence="1 10">Cell outer membrane</location>
    </subcellularLocation>
</comment>
<dbReference type="Pfam" id="PF03958">
    <property type="entry name" value="Secretin_N"/>
    <property type="match status" value="3"/>
</dbReference>
<keyword evidence="5" id="KW-0812">Transmembrane</keyword>
<feature type="domain" description="GspD-like N0" evidence="15">
    <location>
        <begin position="32"/>
        <end position="101"/>
    </location>
</feature>
<evidence type="ECO:0000256" key="4">
    <source>
        <dbReference type="ARBA" id="ARBA00022452"/>
    </source>
</evidence>
<evidence type="ECO:0000256" key="8">
    <source>
        <dbReference type="ARBA" id="ARBA00023136"/>
    </source>
</evidence>
<dbReference type="GO" id="GO:0009279">
    <property type="term" value="C:cell outer membrane"/>
    <property type="evidence" value="ECO:0007669"/>
    <property type="project" value="UniProtKB-SubCell"/>
</dbReference>
<keyword evidence="17" id="KW-1185">Reference proteome</keyword>
<keyword evidence="8" id="KW-0472">Membrane</keyword>
<dbReference type="PANTHER" id="PTHR30332">
    <property type="entry name" value="PROBABLE GENERAL SECRETION PATHWAY PROTEIN D"/>
    <property type="match status" value="1"/>
</dbReference>
<dbReference type="EMBL" id="BMXR01000007">
    <property type="protein sequence ID" value="GGX59767.1"/>
    <property type="molecule type" value="Genomic_DNA"/>
</dbReference>
<keyword evidence="6 12" id="KW-0732">Signal</keyword>
<dbReference type="Pfam" id="PF21305">
    <property type="entry name" value="type_II_gspD_N0"/>
    <property type="match status" value="1"/>
</dbReference>
<dbReference type="InterPro" id="IPR004846">
    <property type="entry name" value="T2SS/T3SS_dom"/>
</dbReference>
<evidence type="ECO:0000259" key="14">
    <source>
        <dbReference type="Pfam" id="PF03958"/>
    </source>
</evidence>
<evidence type="ECO:0000256" key="5">
    <source>
        <dbReference type="ARBA" id="ARBA00022692"/>
    </source>
</evidence>
<dbReference type="GO" id="GO:0015628">
    <property type="term" value="P:protein secretion by the type II secretion system"/>
    <property type="evidence" value="ECO:0007669"/>
    <property type="project" value="InterPro"/>
</dbReference>
<evidence type="ECO:0000256" key="3">
    <source>
        <dbReference type="ARBA" id="ARBA00022448"/>
    </source>
</evidence>
<keyword evidence="3 10" id="KW-0813">Transport</keyword>
<proteinExistence type="inferred from homology"/>
<comment type="similarity">
    <text evidence="2">Belongs to the bacterial secretin family. GSP D subfamily.</text>
</comment>
<reference evidence="16" key="1">
    <citation type="journal article" date="2014" name="Int. J. Syst. Evol. Microbiol.">
        <title>Complete genome sequence of Corynebacterium casei LMG S-19264T (=DSM 44701T), isolated from a smear-ripened cheese.</title>
        <authorList>
            <consortium name="US DOE Joint Genome Institute (JGI-PGF)"/>
            <person name="Walter F."/>
            <person name="Albersmeier A."/>
            <person name="Kalinowski J."/>
            <person name="Ruckert C."/>
        </authorList>
    </citation>
    <scope>NUCLEOTIDE SEQUENCE</scope>
    <source>
        <strain evidence="16">KCTC 22169</strain>
    </source>
</reference>
<dbReference type="InterPro" id="IPR004845">
    <property type="entry name" value="T2SS_GspD_CS"/>
</dbReference>
<dbReference type="NCBIfam" id="TIGR02517">
    <property type="entry name" value="type_II_gspD"/>
    <property type="match status" value="1"/>
</dbReference>
<reference evidence="16" key="2">
    <citation type="submission" date="2020-09" db="EMBL/GenBank/DDBJ databases">
        <authorList>
            <person name="Sun Q."/>
            <person name="Kim S."/>
        </authorList>
    </citation>
    <scope>NUCLEOTIDE SEQUENCE</scope>
    <source>
        <strain evidence="16">KCTC 22169</strain>
    </source>
</reference>
<protein>
    <submittedName>
        <fullName evidence="16">Type II secretion system protein D</fullName>
    </submittedName>
</protein>
<dbReference type="Gene3D" id="3.30.1370.120">
    <property type="match status" value="3"/>
</dbReference>
<evidence type="ECO:0000256" key="2">
    <source>
        <dbReference type="ARBA" id="ARBA00006980"/>
    </source>
</evidence>
<feature type="domain" description="Type II/III secretion system secretin-like" evidence="13">
    <location>
        <begin position="435"/>
        <end position="596"/>
    </location>
</feature>
<dbReference type="PRINTS" id="PR00811">
    <property type="entry name" value="BCTERIALGSPD"/>
</dbReference>
<dbReference type="Pfam" id="PF00263">
    <property type="entry name" value="Secretin"/>
    <property type="match status" value="1"/>
</dbReference>